<keyword evidence="2" id="KW-1185">Reference proteome</keyword>
<evidence type="ECO:0000313" key="1">
    <source>
        <dbReference type="EMBL" id="KAK6316725.1"/>
    </source>
</evidence>
<protein>
    <submittedName>
        <fullName evidence="1">Uncharacterized protein</fullName>
    </submittedName>
</protein>
<proteinExistence type="predicted"/>
<organism evidence="1 2">
    <name type="scientific">Coregonus suidteri</name>
    <dbReference type="NCBI Taxonomy" id="861788"/>
    <lineage>
        <taxon>Eukaryota</taxon>
        <taxon>Metazoa</taxon>
        <taxon>Chordata</taxon>
        <taxon>Craniata</taxon>
        <taxon>Vertebrata</taxon>
        <taxon>Euteleostomi</taxon>
        <taxon>Actinopterygii</taxon>
        <taxon>Neopterygii</taxon>
        <taxon>Teleostei</taxon>
        <taxon>Protacanthopterygii</taxon>
        <taxon>Salmoniformes</taxon>
        <taxon>Salmonidae</taxon>
        <taxon>Coregoninae</taxon>
        <taxon>Coregonus</taxon>
    </lineage>
</organism>
<comment type="caution">
    <text evidence="1">The sequence shown here is derived from an EMBL/GenBank/DDBJ whole genome shotgun (WGS) entry which is preliminary data.</text>
</comment>
<accession>A0AAN8LQD2</accession>
<sequence>MLIQIFLTEAIESINNLKRSVKELVSGIRLPPFPTCGAFSQQSLQSSQAWTQVLNLGRSKEMGGRVTLDRADAYGTAQREEEIVLTTGF</sequence>
<reference evidence="1 2" key="1">
    <citation type="submission" date="2021-04" db="EMBL/GenBank/DDBJ databases">
        <authorList>
            <person name="De Guttry C."/>
            <person name="Zahm M."/>
            <person name="Klopp C."/>
            <person name="Cabau C."/>
            <person name="Louis A."/>
            <person name="Berthelot C."/>
            <person name="Parey E."/>
            <person name="Roest Crollius H."/>
            <person name="Montfort J."/>
            <person name="Robinson-Rechavi M."/>
            <person name="Bucao C."/>
            <person name="Bouchez O."/>
            <person name="Gislard M."/>
            <person name="Lluch J."/>
            <person name="Milhes M."/>
            <person name="Lampietro C."/>
            <person name="Lopez Roques C."/>
            <person name="Donnadieu C."/>
            <person name="Braasch I."/>
            <person name="Desvignes T."/>
            <person name="Postlethwait J."/>
            <person name="Bobe J."/>
            <person name="Wedekind C."/>
            <person name="Guiguen Y."/>
        </authorList>
    </citation>
    <scope>NUCLEOTIDE SEQUENCE [LARGE SCALE GENOMIC DNA]</scope>
    <source>
        <strain evidence="1">Cs_M1</strain>
        <tissue evidence="1">Blood</tissue>
    </source>
</reference>
<name>A0AAN8LQD2_9TELE</name>
<dbReference type="AlphaFoldDB" id="A0AAN8LQD2"/>
<evidence type="ECO:0000313" key="2">
    <source>
        <dbReference type="Proteomes" id="UP001356427"/>
    </source>
</evidence>
<gene>
    <name evidence="1" type="ORF">J4Q44_G00121250</name>
</gene>
<dbReference type="EMBL" id="JAGTTL010000010">
    <property type="protein sequence ID" value="KAK6316725.1"/>
    <property type="molecule type" value="Genomic_DNA"/>
</dbReference>
<dbReference type="Proteomes" id="UP001356427">
    <property type="component" value="Unassembled WGS sequence"/>
</dbReference>